<keyword evidence="2" id="KW-1185">Reference proteome</keyword>
<proteinExistence type="predicted"/>
<gene>
    <name evidence="1" type="ORF">GCM10010423_65270</name>
</gene>
<evidence type="ECO:0000313" key="2">
    <source>
        <dbReference type="Proteomes" id="UP001501095"/>
    </source>
</evidence>
<sequence length="122" mass="12158">MAREIRGFARSYEVAGDMSGNLFRFVKLSGKTAVAATAATDPVVGVLQNKPTAPGIAATVMIDGLSRVVAAKAIAAGTVVYIAADGRVTDTAASNKAVGIAEDAATAAGDVISVLLKPLGAL</sequence>
<dbReference type="RefSeq" id="WP_344543030.1">
    <property type="nucleotide sequence ID" value="NZ_BAAATM010000022.1"/>
</dbReference>
<evidence type="ECO:0000313" key="1">
    <source>
        <dbReference type="EMBL" id="GAA2555042.1"/>
    </source>
</evidence>
<dbReference type="Proteomes" id="UP001501095">
    <property type="component" value="Unassembled WGS sequence"/>
</dbReference>
<name>A0ABN3P287_9ACTN</name>
<accession>A0ABN3P287</accession>
<reference evidence="1 2" key="1">
    <citation type="journal article" date="2019" name="Int. J. Syst. Evol. Microbiol.">
        <title>The Global Catalogue of Microorganisms (GCM) 10K type strain sequencing project: providing services to taxonomists for standard genome sequencing and annotation.</title>
        <authorList>
            <consortium name="The Broad Institute Genomics Platform"/>
            <consortium name="The Broad Institute Genome Sequencing Center for Infectious Disease"/>
            <person name="Wu L."/>
            <person name="Ma J."/>
        </authorList>
    </citation>
    <scope>NUCLEOTIDE SEQUENCE [LARGE SCALE GENOMIC DNA]</scope>
    <source>
        <strain evidence="1 2">JCM 6924</strain>
    </source>
</reference>
<dbReference type="Pfam" id="PF09956">
    <property type="entry name" value="Phage_cement_2"/>
    <property type="match status" value="1"/>
</dbReference>
<evidence type="ECO:0008006" key="3">
    <source>
        <dbReference type="Google" id="ProtNLM"/>
    </source>
</evidence>
<protein>
    <recommendedName>
        <fullName evidence="3">DUF2190 domain-containing protein</fullName>
    </recommendedName>
</protein>
<dbReference type="InterPro" id="IPR011231">
    <property type="entry name" value="Phage_VT1-Sakai_H0018"/>
</dbReference>
<dbReference type="EMBL" id="BAAATM010000022">
    <property type="protein sequence ID" value="GAA2555042.1"/>
    <property type="molecule type" value="Genomic_DNA"/>
</dbReference>
<comment type="caution">
    <text evidence="1">The sequence shown here is derived from an EMBL/GenBank/DDBJ whole genome shotgun (WGS) entry which is preliminary data.</text>
</comment>
<organism evidence="1 2">
    <name type="scientific">Streptomyces levis</name>
    <dbReference type="NCBI Taxonomy" id="285566"/>
    <lineage>
        <taxon>Bacteria</taxon>
        <taxon>Bacillati</taxon>
        <taxon>Actinomycetota</taxon>
        <taxon>Actinomycetes</taxon>
        <taxon>Kitasatosporales</taxon>
        <taxon>Streptomycetaceae</taxon>
        <taxon>Streptomyces</taxon>
    </lineage>
</organism>